<accession>W9CAF9</accession>
<dbReference type="OrthoDB" id="19639at2759"/>
<comment type="cofactor">
    <cofactor evidence="1">
        <name>Mg(2+)</name>
        <dbReference type="ChEBI" id="CHEBI:18420"/>
    </cofactor>
</comment>
<evidence type="ECO:0000256" key="3">
    <source>
        <dbReference type="ARBA" id="ARBA00004922"/>
    </source>
</evidence>
<evidence type="ECO:0000256" key="7">
    <source>
        <dbReference type="ARBA" id="ARBA00022692"/>
    </source>
</evidence>
<keyword evidence="9" id="KW-0460">Magnesium</keyword>
<dbReference type="EMBL" id="AYSA01000361">
    <property type="protein sequence ID" value="ESZ92811.1"/>
    <property type="molecule type" value="Genomic_DNA"/>
</dbReference>
<evidence type="ECO:0000256" key="9">
    <source>
        <dbReference type="ARBA" id="ARBA00022842"/>
    </source>
</evidence>
<evidence type="ECO:0000256" key="4">
    <source>
        <dbReference type="ARBA" id="ARBA00005432"/>
    </source>
</evidence>
<dbReference type="PANTHER" id="PTHR21528:SF0">
    <property type="entry name" value="DEHYDRODOLICHYL DIPHOSPHATE SYNTHASE COMPLEX SUBUNIT NUS1"/>
    <property type="match status" value="1"/>
</dbReference>
<sequence>MAKKSKALEAYREDARGGHTILTAEERRKLIEASFNFALSSLCSYNYPYPFNSSVHFLTLYLPFSRYSLPTFHRDLHQSETNPGPIRSQSPNRQLPNPALILAFAIFFVFNCMQLLRQAYHAVKDRIFAILFYHHRTPGLIQKDVKGLERLPEHVSVILNLEDGARGGAGLEALVDEVAEITAWCACVGIPMLSVYEKTGILKGYIPATHRAVVRKLASYFGPDHPALSLRAPHVPSMESSSAISTSDTLPGSLQHISLLLISNEDGRDSLVDLTKTLTEMSQRGKIESNDISQELIDAEITESIMGEPNLLILFGPTVELSGYPPWQLRLTEIFHVQDNHGVGYQVFLQALYNYGNAQMRFGR</sequence>
<evidence type="ECO:0000313" key="13">
    <source>
        <dbReference type="EMBL" id="ESZ92811.1"/>
    </source>
</evidence>
<evidence type="ECO:0000256" key="12">
    <source>
        <dbReference type="ARBA" id="ARBA00047353"/>
    </source>
</evidence>
<comment type="caution">
    <text evidence="13">The sequence shown here is derived from an EMBL/GenBank/DDBJ whole genome shotgun (WGS) entry which is preliminary data.</text>
</comment>
<name>W9CAF9_SCLBF</name>
<dbReference type="SUPFAM" id="SSF64005">
    <property type="entry name" value="Undecaprenyl diphosphate synthase"/>
    <property type="match status" value="1"/>
</dbReference>
<evidence type="ECO:0000256" key="6">
    <source>
        <dbReference type="ARBA" id="ARBA00022679"/>
    </source>
</evidence>
<evidence type="ECO:0000256" key="8">
    <source>
        <dbReference type="ARBA" id="ARBA00022824"/>
    </source>
</evidence>
<dbReference type="EC" id="2.5.1.87" evidence="5"/>
<dbReference type="GO" id="GO:0045547">
    <property type="term" value="F:ditrans,polycis-polyprenyl diphosphate synthase [(2E,6E)-farnesyl diphosphate specific] activity"/>
    <property type="evidence" value="ECO:0007669"/>
    <property type="project" value="UniProtKB-EC"/>
</dbReference>
<dbReference type="HOGENOM" id="CLU_051870_1_0_1"/>
<comment type="similarity">
    <text evidence="4">Belongs to the UPP synthase family.</text>
</comment>
<dbReference type="UniPathway" id="UPA00378"/>
<comment type="catalytic activity">
    <reaction evidence="12">
        <text>n isopentenyl diphosphate + (2E,6E)-farnesyl diphosphate = a di-trans,poly-cis-polyprenyl diphosphate + n diphosphate</text>
        <dbReference type="Rhea" id="RHEA:53008"/>
        <dbReference type="Rhea" id="RHEA-COMP:19494"/>
        <dbReference type="ChEBI" id="CHEBI:33019"/>
        <dbReference type="ChEBI" id="CHEBI:128769"/>
        <dbReference type="ChEBI" id="CHEBI:136960"/>
        <dbReference type="ChEBI" id="CHEBI:175763"/>
        <dbReference type="EC" id="2.5.1.87"/>
    </reaction>
</comment>
<protein>
    <recommendedName>
        <fullName evidence="5">ditrans,polycis-polyprenyl diphosphate synthase [(2E,6E)-farnesyldiphosphate specific]</fullName>
        <ecNumber evidence="5">2.5.1.87</ecNumber>
    </recommendedName>
</protein>
<gene>
    <name evidence="13" type="ORF">SBOR_6798</name>
</gene>
<reference evidence="13 14" key="1">
    <citation type="journal article" date="2014" name="Genome Announc.">
        <title>Draft genome sequence of Sclerotinia borealis, a psychrophilic plant pathogenic fungus.</title>
        <authorList>
            <person name="Mardanov A.V."/>
            <person name="Beletsky A.V."/>
            <person name="Kadnikov V.V."/>
            <person name="Ignatov A.N."/>
            <person name="Ravin N.V."/>
        </authorList>
    </citation>
    <scope>NUCLEOTIDE SEQUENCE [LARGE SCALE GENOMIC DNA]</scope>
    <source>
        <strain evidence="14">F-4157</strain>
    </source>
</reference>
<evidence type="ECO:0000256" key="10">
    <source>
        <dbReference type="ARBA" id="ARBA00022989"/>
    </source>
</evidence>
<dbReference type="InterPro" id="IPR038887">
    <property type="entry name" value="Nus1/NgBR"/>
</dbReference>
<proteinExistence type="inferred from homology"/>
<dbReference type="PANTHER" id="PTHR21528">
    <property type="entry name" value="DEHYDRODOLICHYL DIPHOSPHATE SYNTHASE COMPLEX SUBUNIT NUS1"/>
    <property type="match status" value="1"/>
</dbReference>
<organism evidence="13 14">
    <name type="scientific">Sclerotinia borealis (strain F-4128)</name>
    <dbReference type="NCBI Taxonomy" id="1432307"/>
    <lineage>
        <taxon>Eukaryota</taxon>
        <taxon>Fungi</taxon>
        <taxon>Dikarya</taxon>
        <taxon>Ascomycota</taxon>
        <taxon>Pezizomycotina</taxon>
        <taxon>Leotiomycetes</taxon>
        <taxon>Helotiales</taxon>
        <taxon>Sclerotiniaceae</taxon>
        <taxon>Sclerotinia</taxon>
    </lineage>
</organism>
<keyword evidence="14" id="KW-1185">Reference proteome</keyword>
<dbReference type="GO" id="GO:1904423">
    <property type="term" value="C:dehydrodolichyl diphosphate synthase complex"/>
    <property type="evidence" value="ECO:0007669"/>
    <property type="project" value="InterPro"/>
</dbReference>
<dbReference type="GO" id="GO:0005789">
    <property type="term" value="C:endoplasmic reticulum membrane"/>
    <property type="evidence" value="ECO:0007669"/>
    <property type="project" value="UniProtKB-SubCell"/>
</dbReference>
<keyword evidence="10" id="KW-1133">Transmembrane helix</keyword>
<dbReference type="AlphaFoldDB" id="W9CAF9"/>
<dbReference type="Proteomes" id="UP000019487">
    <property type="component" value="Unassembled WGS sequence"/>
</dbReference>
<keyword evidence="6" id="KW-0808">Transferase</keyword>
<evidence type="ECO:0000256" key="5">
    <source>
        <dbReference type="ARBA" id="ARBA00012596"/>
    </source>
</evidence>
<keyword evidence="11" id="KW-0472">Membrane</keyword>
<evidence type="ECO:0000256" key="1">
    <source>
        <dbReference type="ARBA" id="ARBA00001946"/>
    </source>
</evidence>
<comment type="subcellular location">
    <subcellularLocation>
        <location evidence="2">Endoplasmic reticulum membrane</location>
    </subcellularLocation>
</comment>
<dbReference type="STRING" id="1432307.W9CAF9"/>
<dbReference type="Gene3D" id="3.40.1180.10">
    <property type="entry name" value="Decaprenyl diphosphate synthase-like"/>
    <property type="match status" value="1"/>
</dbReference>
<evidence type="ECO:0000256" key="11">
    <source>
        <dbReference type="ARBA" id="ARBA00023136"/>
    </source>
</evidence>
<evidence type="ECO:0000313" key="14">
    <source>
        <dbReference type="Proteomes" id="UP000019487"/>
    </source>
</evidence>
<dbReference type="InterPro" id="IPR036424">
    <property type="entry name" value="UPP_synth-like_sf"/>
</dbReference>
<keyword evidence="8" id="KW-0256">Endoplasmic reticulum</keyword>
<comment type="pathway">
    <text evidence="3">Protein modification; protein glycosylation.</text>
</comment>
<keyword evidence="7" id="KW-0812">Transmembrane</keyword>
<evidence type="ECO:0000256" key="2">
    <source>
        <dbReference type="ARBA" id="ARBA00004586"/>
    </source>
</evidence>